<organism evidence="9 10">
    <name type="scientific">Candidatus Electronema aureum</name>
    <dbReference type="NCBI Taxonomy" id="2005002"/>
    <lineage>
        <taxon>Bacteria</taxon>
        <taxon>Pseudomonadati</taxon>
        <taxon>Thermodesulfobacteriota</taxon>
        <taxon>Desulfobulbia</taxon>
        <taxon>Desulfobulbales</taxon>
        <taxon>Desulfobulbaceae</taxon>
        <taxon>Candidatus Electronema</taxon>
    </lineage>
</organism>
<dbReference type="Gene3D" id="1.10.287.130">
    <property type="match status" value="1"/>
</dbReference>
<dbReference type="InterPro" id="IPR003594">
    <property type="entry name" value="HATPase_dom"/>
</dbReference>
<name>A0A521FYZ9_9BACT</name>
<evidence type="ECO:0000256" key="2">
    <source>
        <dbReference type="ARBA" id="ARBA00012438"/>
    </source>
</evidence>
<dbReference type="Proteomes" id="UP000316238">
    <property type="component" value="Unassembled WGS sequence"/>
</dbReference>
<gene>
    <name evidence="9" type="ORF">CDV28_1456</name>
</gene>
<keyword evidence="5" id="KW-0418">Kinase</keyword>
<dbReference type="InterPro" id="IPR004358">
    <property type="entry name" value="Sig_transdc_His_kin-like_C"/>
</dbReference>
<evidence type="ECO:0000313" key="9">
    <source>
        <dbReference type="EMBL" id="TAA73984.1"/>
    </source>
</evidence>
<evidence type="ECO:0000256" key="6">
    <source>
        <dbReference type="PROSITE-ProRule" id="PRU00169"/>
    </source>
</evidence>
<evidence type="ECO:0000313" key="10">
    <source>
        <dbReference type="Proteomes" id="UP000316238"/>
    </source>
</evidence>
<dbReference type="CDD" id="cd16922">
    <property type="entry name" value="HATPase_EvgS-ArcB-TorS-like"/>
    <property type="match status" value="1"/>
</dbReference>
<feature type="modified residue" description="4-aspartylphosphate" evidence="6">
    <location>
        <position position="455"/>
    </location>
</feature>
<dbReference type="CDD" id="cd00082">
    <property type="entry name" value="HisKA"/>
    <property type="match status" value="1"/>
</dbReference>
<dbReference type="CDD" id="cd00130">
    <property type="entry name" value="PAS"/>
    <property type="match status" value="1"/>
</dbReference>
<dbReference type="SMART" id="SM00387">
    <property type="entry name" value="HATPase_c"/>
    <property type="match status" value="1"/>
</dbReference>
<evidence type="ECO:0000259" key="7">
    <source>
        <dbReference type="PROSITE" id="PS50109"/>
    </source>
</evidence>
<evidence type="ECO:0000256" key="3">
    <source>
        <dbReference type="ARBA" id="ARBA00022553"/>
    </source>
</evidence>
<dbReference type="Gene3D" id="3.30.450.20">
    <property type="entry name" value="PAS domain"/>
    <property type="match status" value="1"/>
</dbReference>
<dbReference type="NCBIfam" id="TIGR00229">
    <property type="entry name" value="sensory_box"/>
    <property type="match status" value="1"/>
</dbReference>
<dbReference type="Gene3D" id="3.30.565.10">
    <property type="entry name" value="Histidine kinase-like ATPase, C-terminal domain"/>
    <property type="match status" value="1"/>
</dbReference>
<feature type="domain" description="Response regulatory" evidence="8">
    <location>
        <begin position="406"/>
        <end position="519"/>
    </location>
</feature>
<dbReference type="SMART" id="SM00448">
    <property type="entry name" value="REC"/>
    <property type="match status" value="1"/>
</dbReference>
<feature type="domain" description="Histidine kinase" evidence="7">
    <location>
        <begin position="156"/>
        <end position="376"/>
    </location>
</feature>
<dbReference type="InterPro" id="IPR001789">
    <property type="entry name" value="Sig_transdc_resp-reg_receiver"/>
</dbReference>
<dbReference type="PROSITE" id="PS50109">
    <property type="entry name" value="HIS_KIN"/>
    <property type="match status" value="1"/>
</dbReference>
<evidence type="ECO:0000256" key="4">
    <source>
        <dbReference type="ARBA" id="ARBA00022679"/>
    </source>
</evidence>
<dbReference type="InterPro" id="IPR003661">
    <property type="entry name" value="HisK_dim/P_dom"/>
</dbReference>
<reference evidence="9" key="1">
    <citation type="submission" date="2017-07" db="EMBL/GenBank/DDBJ databases">
        <title>The cable genome - Insights into the physiology and evolution of filamentous bacteria capable of sulfide oxidation via long distance electron transfer.</title>
        <authorList>
            <person name="Thorup C."/>
            <person name="Bjerg J.T."/>
            <person name="Schreiber L."/>
            <person name="Nielsen L.P."/>
            <person name="Kjeldsen K.U."/>
            <person name="Boesen T."/>
            <person name="Boggild A."/>
            <person name="Meysman F."/>
            <person name="Geelhoed J."/>
            <person name="Schramm A."/>
        </authorList>
    </citation>
    <scope>NUCLEOTIDE SEQUENCE [LARGE SCALE GENOMIC DNA]</scope>
    <source>
        <strain evidence="9">GS</strain>
    </source>
</reference>
<dbReference type="SUPFAM" id="SSF47384">
    <property type="entry name" value="Homodimeric domain of signal transducing histidine kinase"/>
    <property type="match status" value="1"/>
</dbReference>
<dbReference type="Gene3D" id="3.40.50.2300">
    <property type="match status" value="1"/>
</dbReference>
<dbReference type="SUPFAM" id="SSF55785">
    <property type="entry name" value="PYP-like sensor domain (PAS domain)"/>
    <property type="match status" value="1"/>
</dbReference>
<comment type="catalytic activity">
    <reaction evidence="1">
        <text>ATP + protein L-histidine = ADP + protein N-phospho-L-histidine.</text>
        <dbReference type="EC" id="2.7.13.3"/>
    </reaction>
</comment>
<dbReference type="Pfam" id="PF00072">
    <property type="entry name" value="Response_reg"/>
    <property type="match status" value="1"/>
</dbReference>
<dbReference type="SUPFAM" id="SSF52172">
    <property type="entry name" value="CheY-like"/>
    <property type="match status" value="1"/>
</dbReference>
<dbReference type="EMBL" id="NQJD01000045">
    <property type="protein sequence ID" value="TAA73984.1"/>
    <property type="molecule type" value="Genomic_DNA"/>
</dbReference>
<keyword evidence="4" id="KW-0808">Transferase</keyword>
<dbReference type="EC" id="2.7.13.3" evidence="2"/>
<dbReference type="Pfam" id="PF00512">
    <property type="entry name" value="HisKA"/>
    <property type="match status" value="1"/>
</dbReference>
<dbReference type="InterPro" id="IPR000014">
    <property type="entry name" value="PAS"/>
</dbReference>
<dbReference type="InterPro" id="IPR036890">
    <property type="entry name" value="HATPase_C_sf"/>
</dbReference>
<dbReference type="InterPro" id="IPR005467">
    <property type="entry name" value="His_kinase_dom"/>
</dbReference>
<dbReference type="PANTHER" id="PTHR43047">
    <property type="entry name" value="TWO-COMPONENT HISTIDINE PROTEIN KINASE"/>
    <property type="match status" value="1"/>
</dbReference>
<dbReference type="InterPro" id="IPR036097">
    <property type="entry name" value="HisK_dim/P_sf"/>
</dbReference>
<proteinExistence type="predicted"/>
<keyword evidence="10" id="KW-1185">Reference proteome</keyword>
<comment type="caution">
    <text evidence="9">The sequence shown here is derived from an EMBL/GenBank/DDBJ whole genome shotgun (WGS) entry which is preliminary data.</text>
</comment>
<dbReference type="InterPro" id="IPR035965">
    <property type="entry name" value="PAS-like_dom_sf"/>
</dbReference>
<evidence type="ECO:0000256" key="5">
    <source>
        <dbReference type="ARBA" id="ARBA00022777"/>
    </source>
</evidence>
<evidence type="ECO:0000256" key="1">
    <source>
        <dbReference type="ARBA" id="ARBA00000085"/>
    </source>
</evidence>
<evidence type="ECO:0000259" key="8">
    <source>
        <dbReference type="PROSITE" id="PS50110"/>
    </source>
</evidence>
<dbReference type="Pfam" id="PF02518">
    <property type="entry name" value="HATPase_c"/>
    <property type="match status" value="1"/>
</dbReference>
<protein>
    <recommendedName>
        <fullName evidence="2">histidine kinase</fullName>
        <ecNumber evidence="2">2.7.13.3</ecNumber>
    </recommendedName>
</protein>
<dbReference type="PROSITE" id="PS50110">
    <property type="entry name" value="RESPONSE_REGULATORY"/>
    <property type="match status" value="1"/>
</dbReference>
<dbReference type="AlphaFoldDB" id="A0A521FYZ9"/>
<keyword evidence="3 6" id="KW-0597">Phosphoprotein</keyword>
<dbReference type="GO" id="GO:0000155">
    <property type="term" value="F:phosphorelay sensor kinase activity"/>
    <property type="evidence" value="ECO:0007669"/>
    <property type="project" value="InterPro"/>
</dbReference>
<dbReference type="SUPFAM" id="SSF55874">
    <property type="entry name" value="ATPase domain of HSP90 chaperone/DNA topoisomerase II/histidine kinase"/>
    <property type="match status" value="1"/>
</dbReference>
<dbReference type="PRINTS" id="PR00344">
    <property type="entry name" value="BCTRLSENSOR"/>
</dbReference>
<accession>A0A521FYZ9</accession>
<dbReference type="Pfam" id="PF13426">
    <property type="entry name" value="PAS_9"/>
    <property type="match status" value="1"/>
</dbReference>
<dbReference type="SMART" id="SM00388">
    <property type="entry name" value="HisKA"/>
    <property type="match status" value="1"/>
</dbReference>
<sequence length="622" mass="68140">MSEDSQRSGVTEQSFHDWDAVLNIFAALSTCALLLDRSGIIRAANRTFLDTVGLSSDEIENQPAEILEPYLAGLKEQLAELRGDDSRTFHARLTDKNGKALFVEFTLVQIERQGSSLVVCIGRNLQKLTGCQEAALRRTEQQLMAANRLKRKFIANINHAIRTPMNAIIGYAEILAESGLNEQQQRFVSTIRKNGTALVSIINDVMELSKLETGNVKVLKSAANLHAVIEQAADMFADQLRAKKLEFLCAVEPGLPEMYVMDADHCRQVLINLISNAVKFTEKGKVCLTVTGTEAGPDCWELSFQVADTGIGMSIGEQQGLIELFEQQDVQVSIDDGTRLGLTLCARLARMMGGSIRLESILGQGTAFTFIMPVQAADKAGSRPEDGFAGQSCGLLAAREKGTNPVMLVVDDMPEMSHLVKIYFTNSPIKVLEAAGPDECLALALSEQPDLILMDLNLAGADGRDLAQQLKEDQRTAQIPIVAMTGFMLDKDSLTPLFDDLLAKPFHLQELQRVVDRYIQIDQNSAVETVHPWHSPSLLVPNLSPIRAVWDSGLQAAYAQAQMSGNLEDAFALGRSMEDCGRKTGTTELTAMGKDMKRFALDIDIRGVEQVLTALRSVAEEK</sequence>
<dbReference type="InterPro" id="IPR011006">
    <property type="entry name" value="CheY-like_superfamily"/>
</dbReference>